<reference evidence="17" key="1">
    <citation type="submission" date="2025-08" db="UniProtKB">
        <authorList>
            <consortium name="RefSeq"/>
        </authorList>
    </citation>
    <scope>IDENTIFICATION</scope>
    <source>
        <tissue evidence="17">Seedling</tissue>
    </source>
</reference>
<dbReference type="PROSITE" id="PS51038">
    <property type="entry name" value="BAH"/>
    <property type="match status" value="2"/>
</dbReference>
<feature type="coiled-coil region" evidence="13">
    <location>
        <begin position="688"/>
        <end position="715"/>
    </location>
</feature>
<evidence type="ECO:0000256" key="8">
    <source>
        <dbReference type="PIRNR" id="PIRNR037404"/>
    </source>
</evidence>
<evidence type="ECO:0000256" key="4">
    <source>
        <dbReference type="ARBA" id="ARBA00022691"/>
    </source>
</evidence>
<evidence type="ECO:0000256" key="9">
    <source>
        <dbReference type="PIRSR" id="PIRSR037404-1"/>
    </source>
</evidence>
<evidence type="ECO:0000256" key="2">
    <source>
        <dbReference type="ARBA" id="ARBA00022603"/>
    </source>
</evidence>
<dbReference type="InterPro" id="IPR050390">
    <property type="entry name" value="C5-Methyltransferase"/>
</dbReference>
<accession>A0A6P3ZL43</accession>
<dbReference type="Pfam" id="PF01426">
    <property type="entry name" value="BAH"/>
    <property type="match status" value="2"/>
</dbReference>
<evidence type="ECO:0000256" key="13">
    <source>
        <dbReference type="SAM" id="Coils"/>
    </source>
</evidence>
<evidence type="ECO:0000313" key="16">
    <source>
        <dbReference type="Proteomes" id="UP001652623"/>
    </source>
</evidence>
<evidence type="ECO:0000256" key="3">
    <source>
        <dbReference type="ARBA" id="ARBA00022679"/>
    </source>
</evidence>
<dbReference type="PIRSF" id="PIRSF037404">
    <property type="entry name" value="DNMT1"/>
    <property type="match status" value="1"/>
</dbReference>
<dbReference type="GO" id="GO:0003677">
    <property type="term" value="F:DNA binding"/>
    <property type="evidence" value="ECO:0007669"/>
    <property type="project" value="UniProtKB-KW"/>
</dbReference>
<dbReference type="PROSITE" id="PS00095">
    <property type="entry name" value="C5_MTASE_2"/>
    <property type="match status" value="1"/>
</dbReference>
<dbReference type="Gene3D" id="3.40.50.150">
    <property type="entry name" value="Vaccinia Virus protein VP39"/>
    <property type="match status" value="1"/>
</dbReference>
<keyword evidence="16" id="KW-1185">Reference proteome</keyword>
<evidence type="ECO:0000259" key="15">
    <source>
        <dbReference type="PROSITE" id="PS51038"/>
    </source>
</evidence>
<evidence type="ECO:0000256" key="1">
    <source>
        <dbReference type="ARBA" id="ARBA00004123"/>
    </source>
</evidence>
<dbReference type="RefSeq" id="XP_015879685.3">
    <property type="nucleotide sequence ID" value="XM_016024199.4"/>
</dbReference>
<keyword evidence="5" id="KW-0677">Repeat</keyword>
<dbReference type="Gene3D" id="3.90.120.10">
    <property type="entry name" value="DNA Methylase, subunit A, domain 2"/>
    <property type="match status" value="1"/>
</dbReference>
<dbReference type="SMART" id="SM00439">
    <property type="entry name" value="BAH"/>
    <property type="match status" value="2"/>
</dbReference>
<evidence type="ECO:0000256" key="5">
    <source>
        <dbReference type="ARBA" id="ARBA00022737"/>
    </source>
</evidence>
<feature type="compositionally biased region" description="Basic and acidic residues" evidence="14">
    <location>
        <begin position="45"/>
        <end position="55"/>
    </location>
</feature>
<dbReference type="Gene3D" id="2.30.30.490">
    <property type="match status" value="2"/>
</dbReference>
<evidence type="ECO:0000256" key="10">
    <source>
        <dbReference type="PROSITE-ProRule" id="PRU01016"/>
    </source>
</evidence>
<dbReference type="Pfam" id="PF00145">
    <property type="entry name" value="DNA_methylase"/>
    <property type="match status" value="1"/>
</dbReference>
<proteinExistence type="inferred from homology"/>
<comment type="subcellular location">
    <subcellularLocation>
        <location evidence="1 8">Nucleus</location>
    </subcellularLocation>
</comment>
<dbReference type="KEGG" id="zju:107415803"/>
<dbReference type="GO" id="GO:0005634">
    <property type="term" value="C:nucleus"/>
    <property type="evidence" value="ECO:0007669"/>
    <property type="project" value="UniProtKB-SubCell"/>
</dbReference>
<dbReference type="GO" id="GO:0003682">
    <property type="term" value="F:chromatin binding"/>
    <property type="evidence" value="ECO:0007669"/>
    <property type="project" value="UniProtKB-UniRule"/>
</dbReference>
<protein>
    <recommendedName>
        <fullName evidence="8">DNA (cytosine-5)-methyltransferase</fullName>
        <ecNumber evidence="8">2.1.1.37</ecNumber>
    </recommendedName>
</protein>
<evidence type="ECO:0000256" key="12">
    <source>
        <dbReference type="RuleBase" id="RU000417"/>
    </source>
</evidence>
<dbReference type="GO" id="GO:0032259">
    <property type="term" value="P:methylation"/>
    <property type="evidence" value="ECO:0007669"/>
    <property type="project" value="UniProtKB-KW"/>
</dbReference>
<dbReference type="InterPro" id="IPR029063">
    <property type="entry name" value="SAM-dependent_MTases_sf"/>
</dbReference>
<sequence>MGSAALLEPTVPNPTDQSSSGSDMKKSKNSTKKSVTTGHKGKKRSSPEKNEDSSTSRKMPRRTAACTDFKEKSVHISEKSSVIGTKKDRFAEEEVLALALTSGNEVDRANRRLTDFILHDENGTLQPLEMLEVTDLFISGLVLPLDETSKNDKERGVRCEAFGRIELWDISGYDDGTPVVWLSTDAADYDCRKPANSYKKFYDLFFEKARVCIEVYKQLSKSSGGNPDSSLDELLAGVVRSMNGIKSFSGGASIKDFVISQGDFIYNQLIGLDETSKKNDRKFAELPVLDALRDCCRKHQTFMKPEVMSSVEGIKIDPGFGDVDNKIITSGSSICADQEDEDMKLARILQEEEYWQSMKQKKNEGSTSNSNKYYVKINEDEIANDYPLPAYYKNTIEETDELIIFDSDIDLCKPDELPRSMLHNWSLYNSDSRLISLELLPMKPCADIDVTIFGSGVMTADDGSGFCLDSDSSQFSSSGSGAQGFDGIPIYLTAIKEWMIEFGASMIFISIRTDVAWYRLGKPSKQYAPWYETVMKTARLGISIITLLKEQTRIARLSFAEVMKRLSEFKKDNCAYISSDSAVVERYVVVHGQIILQLFAEFPDENIRRSAFVTGLTTKMEERHHTKWLVKKKVVHKCERNLNPRAGMAPVVSKRKAMQATTTRLINRIWGEYYSNYSPEDLDKEAVCEIKEEEVEEQEDNVEDDDDENEELLVLEMAEKPSSVSRGNKSRSAKFEIRWDGQPVGRTSSGEALYQQVTVHGDTIVVGCAVLVDSDESNELPAIYFVEYMFEASDGRKMFHGRMMQQGSQTVLGNAANEREVFLTNECINLGLEDVKQKVVVEIRLMPWGHQHRKDNANADKIDRARAEERKKKGLPTEYFCKSLYWPEKGAFFGLSPDTMGLGSGLCHSCEIKEVQKEKAVFKLNSSKTGFVYNGTEYSVYDYVYISPDQFAEKRTENGTFKAGRNVGLRAYVVCQLLDIIVKKETKHAETKHTQVKVRRFYRPEDISVDKAYSSDIREVYYSEVTHDLAVESIEGRCEVRKKNDLPVCGALGIFQHIFFCEHLYDPSKGSLRQLPAHIKLRYSTGNLDNDTASRKKKGKSVAGENDLEVQKQREASQEKCLATLDIFAGCGGLSEGLQKSGASLTKWAIEYEQPAGDAFKCNHPESLVFINNCNVILRAVMEKCGDVDDCISTSEAAESAASLGEKEISDLPMPGQVDFINGGPPCQGFSGMNRFSQSTWSKVQCEMILAFLSFADYFRPKYFLLENVRNFVSFNKGQTFRLTLASLLEMGYQVRFGILEAGAYGISQSRKRAFIWAASPEEVLPEWPEPMHVFGAPELRISLSEKSQYTAVRSTARGAPFRAITVRDTIGDLPAVGNGASKTILEYQGEPVSWFQKTIRGDMAFLTDHMSKEMNELNLIRCQKIPKQPGADWQCLPDEKVTLSTGQLVDLIPWCLPNTAKRHNQWKGLFGRLDWEGNFPTSITDPQPMGKVGMCFHPDQDRILTVRECARSQGFPDSYKFAGNIQHKHRQIGNAVPPPLAYALGRKLKEAMDSKRFR</sequence>
<feature type="region of interest" description="Disordered" evidence="14">
    <location>
        <begin position="1090"/>
        <end position="1110"/>
    </location>
</feature>
<dbReference type="CDD" id="cd04712">
    <property type="entry name" value="BAH_DCM_I"/>
    <property type="match status" value="1"/>
</dbReference>
<dbReference type="Proteomes" id="UP001652623">
    <property type="component" value="Chromosome 4"/>
</dbReference>
<dbReference type="InterPro" id="IPR043151">
    <property type="entry name" value="BAH_sf"/>
</dbReference>
<keyword evidence="6 8" id="KW-0238">DNA-binding</keyword>
<keyword evidence="2 8" id="KW-0489">Methyltransferase</keyword>
<evidence type="ECO:0000256" key="11">
    <source>
        <dbReference type="RuleBase" id="RU000416"/>
    </source>
</evidence>
<gene>
    <name evidence="17" type="primary">LOC107415803</name>
</gene>
<dbReference type="InterPro" id="IPR031303">
    <property type="entry name" value="C5_meth_CS"/>
</dbReference>
<feature type="domain" description="BAH" evidence="15">
    <location>
        <begin position="762"/>
        <end position="896"/>
    </location>
</feature>
<dbReference type="InterPro" id="IPR001025">
    <property type="entry name" value="BAH_dom"/>
</dbReference>
<organism evidence="16 17">
    <name type="scientific">Ziziphus jujuba</name>
    <name type="common">Chinese jujube</name>
    <name type="synonym">Ziziphus sativa</name>
    <dbReference type="NCBI Taxonomy" id="326968"/>
    <lineage>
        <taxon>Eukaryota</taxon>
        <taxon>Viridiplantae</taxon>
        <taxon>Streptophyta</taxon>
        <taxon>Embryophyta</taxon>
        <taxon>Tracheophyta</taxon>
        <taxon>Spermatophyta</taxon>
        <taxon>Magnoliopsida</taxon>
        <taxon>eudicotyledons</taxon>
        <taxon>Gunneridae</taxon>
        <taxon>Pentapetalae</taxon>
        <taxon>rosids</taxon>
        <taxon>fabids</taxon>
        <taxon>Rosales</taxon>
        <taxon>Rhamnaceae</taxon>
        <taxon>Paliureae</taxon>
        <taxon>Ziziphus</taxon>
    </lineage>
</organism>
<dbReference type="GO" id="GO:0006346">
    <property type="term" value="P:DNA methylation-dependent constitutive heterochromatin formation"/>
    <property type="evidence" value="ECO:0007669"/>
    <property type="project" value="InterPro"/>
</dbReference>
<dbReference type="FunCoup" id="A0A6P3ZL43">
    <property type="interactions" value="2041"/>
</dbReference>
<dbReference type="SUPFAM" id="SSF53335">
    <property type="entry name" value="S-adenosyl-L-methionine-dependent methyltransferases"/>
    <property type="match status" value="1"/>
</dbReference>
<dbReference type="PROSITE" id="PS00094">
    <property type="entry name" value="C5_MTASE_1"/>
    <property type="match status" value="1"/>
</dbReference>
<dbReference type="GeneID" id="107415803"/>
<evidence type="ECO:0000256" key="7">
    <source>
        <dbReference type="ARBA" id="ARBA00023242"/>
    </source>
</evidence>
<evidence type="ECO:0000313" key="17">
    <source>
        <dbReference type="RefSeq" id="XP_015879685.3"/>
    </source>
</evidence>
<keyword evidence="4 8" id="KW-0949">S-adenosyl-L-methionine</keyword>
<keyword evidence="13" id="KW-0175">Coiled coil</keyword>
<dbReference type="PANTHER" id="PTHR10629:SF52">
    <property type="entry name" value="DNA (CYTOSINE-5)-METHYLTRANSFERASE 1"/>
    <property type="match status" value="1"/>
</dbReference>
<dbReference type="InterPro" id="IPR018117">
    <property type="entry name" value="C5_DNA_meth_AS"/>
</dbReference>
<dbReference type="PROSITE" id="PS51679">
    <property type="entry name" value="SAM_MT_C5"/>
    <property type="match status" value="1"/>
</dbReference>
<comment type="similarity">
    <text evidence="8 10 11">Belongs to the class I-like SAM-binding methyltransferase superfamily. C5-methyltransferase family.</text>
</comment>
<dbReference type="InterPro" id="IPR001525">
    <property type="entry name" value="C5_MeTfrase"/>
</dbReference>
<name>A0A6P3ZL43_ZIZJJ</name>
<keyword evidence="7 8" id="KW-0539">Nucleus</keyword>
<feature type="compositionally biased region" description="Polar residues" evidence="14">
    <location>
        <begin position="13"/>
        <end position="22"/>
    </location>
</feature>
<dbReference type="GO" id="GO:0044027">
    <property type="term" value="P:negative regulation of gene expression via chromosomal CpG island methylation"/>
    <property type="evidence" value="ECO:0007669"/>
    <property type="project" value="TreeGrafter"/>
</dbReference>
<dbReference type="PANTHER" id="PTHR10629">
    <property type="entry name" value="CYTOSINE-SPECIFIC METHYLTRANSFERASE"/>
    <property type="match status" value="1"/>
</dbReference>
<feature type="domain" description="BAH" evidence="15">
    <location>
        <begin position="936"/>
        <end position="1076"/>
    </location>
</feature>
<dbReference type="PRINTS" id="PR00105">
    <property type="entry name" value="C5METTRFRASE"/>
</dbReference>
<feature type="region of interest" description="Disordered" evidence="14">
    <location>
        <begin position="1"/>
        <end position="70"/>
    </location>
</feature>
<dbReference type="InParanoid" id="A0A6P3ZL43"/>
<dbReference type="CDD" id="cd04708">
    <property type="entry name" value="BAH_plantDCM_II"/>
    <property type="match status" value="1"/>
</dbReference>
<dbReference type="Pfam" id="PF12047">
    <property type="entry name" value="DNMT1-RFD"/>
    <property type="match status" value="2"/>
</dbReference>
<dbReference type="InterPro" id="IPR022702">
    <property type="entry name" value="Cytosine_MeTrfase1_RFD"/>
</dbReference>
<evidence type="ECO:0000256" key="14">
    <source>
        <dbReference type="SAM" id="MobiDB-lite"/>
    </source>
</evidence>
<dbReference type="EC" id="2.1.1.37" evidence="8"/>
<keyword evidence="3 8" id="KW-0808">Transferase</keyword>
<dbReference type="NCBIfam" id="TIGR00675">
    <property type="entry name" value="dcm"/>
    <property type="match status" value="1"/>
</dbReference>
<dbReference type="GO" id="GO:0003886">
    <property type="term" value="F:DNA (cytosine-5-)-methyltransferase activity"/>
    <property type="evidence" value="ECO:0007669"/>
    <property type="project" value="UniProtKB-UniRule"/>
</dbReference>
<evidence type="ECO:0000256" key="6">
    <source>
        <dbReference type="ARBA" id="ARBA00023125"/>
    </source>
</evidence>
<feature type="active site" evidence="9 10">
    <location>
        <position position="1227"/>
    </location>
</feature>
<comment type="catalytic activity">
    <reaction evidence="8 12">
        <text>a 2'-deoxycytidine in DNA + S-adenosyl-L-methionine = a 5-methyl-2'-deoxycytidine in DNA + S-adenosyl-L-homocysteine + H(+)</text>
        <dbReference type="Rhea" id="RHEA:13681"/>
        <dbReference type="Rhea" id="RHEA-COMP:11369"/>
        <dbReference type="Rhea" id="RHEA-COMP:11370"/>
        <dbReference type="ChEBI" id="CHEBI:15378"/>
        <dbReference type="ChEBI" id="CHEBI:57856"/>
        <dbReference type="ChEBI" id="CHEBI:59789"/>
        <dbReference type="ChEBI" id="CHEBI:85452"/>
        <dbReference type="ChEBI" id="CHEBI:85454"/>
        <dbReference type="EC" id="2.1.1.37"/>
    </reaction>
</comment>